<sequence length="362" mass="38616">MGFSIKLSPGVRVRVSSRGVRTSLGPRGARLHIGGGRTAISSGFGPVTYSTTLSGGRGTASVNRALGSYGSAASVKEIEARRLAEILVGIFELHREEFPEAAPPTAPEPIPVDRKAVIARHRAEATKGIGIFARSKRREAVAGADLRAEEEIVSMEDKARAEAAVLQSDLDSWWEALIANDPDVVLETLGAAFGDNQAAAAAVGLDGDEVSLIVIVPSSDAIPERKPDLTPSGNLTLKKITKRELAELYMEMLCGYALVTVKECFAVAPSVRSARIAAVRLSPLDSYGNQHPEVVLTVRFERAKLEGIDWGRADSVMITNDAGSELTYRTKGVVKELLPLDLTTNPDLASLISAVDFESLTE</sequence>
<keyword evidence="2" id="KW-1185">Reference proteome</keyword>
<organism evidence="1 2">
    <name type="scientific">Phytomonospora endophytica</name>
    <dbReference type="NCBI Taxonomy" id="714109"/>
    <lineage>
        <taxon>Bacteria</taxon>
        <taxon>Bacillati</taxon>
        <taxon>Actinomycetota</taxon>
        <taxon>Actinomycetes</taxon>
        <taxon>Micromonosporales</taxon>
        <taxon>Micromonosporaceae</taxon>
        <taxon>Phytomonospora</taxon>
    </lineage>
</organism>
<dbReference type="AlphaFoldDB" id="A0A841FJ31"/>
<comment type="caution">
    <text evidence="1">The sequence shown here is derived from an EMBL/GenBank/DDBJ whole genome shotgun (WGS) entry which is preliminary data.</text>
</comment>
<protein>
    <recommendedName>
        <fullName evidence="3">DUF4236 domain-containing protein</fullName>
    </recommendedName>
</protein>
<evidence type="ECO:0008006" key="3">
    <source>
        <dbReference type="Google" id="ProtNLM"/>
    </source>
</evidence>
<name>A0A841FJ31_9ACTN</name>
<reference evidence="1 2" key="1">
    <citation type="submission" date="2020-08" db="EMBL/GenBank/DDBJ databases">
        <title>Genomic Encyclopedia of Type Strains, Phase IV (KMG-IV): sequencing the most valuable type-strain genomes for metagenomic binning, comparative biology and taxonomic classification.</title>
        <authorList>
            <person name="Goeker M."/>
        </authorList>
    </citation>
    <scope>NUCLEOTIDE SEQUENCE [LARGE SCALE GENOMIC DNA]</scope>
    <source>
        <strain evidence="1 2">YIM 65646</strain>
    </source>
</reference>
<evidence type="ECO:0000313" key="1">
    <source>
        <dbReference type="EMBL" id="MBB6033157.1"/>
    </source>
</evidence>
<gene>
    <name evidence="1" type="ORF">HNR73_001004</name>
</gene>
<accession>A0A841FJ31</accession>
<evidence type="ECO:0000313" key="2">
    <source>
        <dbReference type="Proteomes" id="UP000548476"/>
    </source>
</evidence>
<dbReference type="Proteomes" id="UP000548476">
    <property type="component" value="Unassembled WGS sequence"/>
</dbReference>
<dbReference type="RefSeq" id="WP_184786055.1">
    <property type="nucleotide sequence ID" value="NZ_BONT01000023.1"/>
</dbReference>
<dbReference type="EMBL" id="JACHGT010000002">
    <property type="protein sequence ID" value="MBB6033157.1"/>
    <property type="molecule type" value="Genomic_DNA"/>
</dbReference>
<proteinExistence type="predicted"/>